<dbReference type="GeneID" id="54763127"/>
<keyword evidence="2" id="KW-1185">Reference proteome</keyword>
<dbReference type="RefSeq" id="WP_015732662.1">
    <property type="nucleotide sequence ID" value="NC_013407.1"/>
</dbReference>
<evidence type="ECO:0000313" key="1">
    <source>
        <dbReference type="EMBL" id="ACX72441.1"/>
    </source>
</evidence>
<dbReference type="Proteomes" id="UP000002063">
    <property type="component" value="Chromosome"/>
</dbReference>
<dbReference type="eggNOG" id="arCOG13198">
    <property type="taxonomic scope" value="Archaea"/>
</dbReference>
<organism evidence="1 2">
    <name type="scientific">Methanocaldococcus vulcanius (strain ATCC 700851 / DSM 12094 / M7)</name>
    <name type="common">Methanococcus vulcanius</name>
    <dbReference type="NCBI Taxonomy" id="579137"/>
    <lineage>
        <taxon>Archaea</taxon>
        <taxon>Methanobacteriati</taxon>
        <taxon>Methanobacteriota</taxon>
        <taxon>Methanomada group</taxon>
        <taxon>Methanococci</taxon>
        <taxon>Methanococcales</taxon>
        <taxon>Methanocaldococcaceae</taxon>
        <taxon>Methanocaldococcus</taxon>
    </lineage>
</organism>
<gene>
    <name evidence="1" type="ordered locus">Metvu_0582</name>
</gene>
<dbReference type="AlphaFoldDB" id="C9RFT9"/>
<evidence type="ECO:0000313" key="2">
    <source>
        <dbReference type="Proteomes" id="UP000002063"/>
    </source>
</evidence>
<dbReference type="STRING" id="579137.Metvu_0582"/>
<reference evidence="1" key="1">
    <citation type="submission" date="2009-10" db="EMBL/GenBank/DDBJ databases">
        <title>Complete sequence of chromosome of Methanocaldococcus vulcanius M7.</title>
        <authorList>
            <consortium name="US DOE Joint Genome Institute"/>
            <person name="Lucas S."/>
            <person name="Copeland A."/>
            <person name="Lapidus A."/>
            <person name="Glavina del Rio T."/>
            <person name="Dalin E."/>
            <person name="Tice H."/>
            <person name="Bruce D."/>
            <person name="Goodwin L."/>
            <person name="Pitluck S."/>
            <person name="Lcollab F.I."/>
            <person name="Brettin T."/>
            <person name="Detter J.C."/>
            <person name="Han C."/>
            <person name="Tapia R."/>
            <person name="Kuske C.R."/>
            <person name="Schmutz J."/>
            <person name="Larimer F."/>
            <person name="Land M."/>
            <person name="Hauser L."/>
            <person name="Kyrpides N."/>
            <person name="Ovchinikova G."/>
            <person name="Sieprawska-Lupa M."/>
            <person name="Whitman W.B."/>
            <person name="Woyke T."/>
        </authorList>
    </citation>
    <scope>NUCLEOTIDE SEQUENCE [LARGE SCALE GENOMIC DNA]</scope>
    <source>
        <strain evidence="1">M7</strain>
    </source>
</reference>
<proteinExistence type="predicted"/>
<sequence>MGVRQGRLALDVVRAVAKYFLDVLDVRDYGDKLIIQIKSDKDGFSGRASKLNNQ</sequence>
<protein>
    <submittedName>
        <fullName evidence="1">Uncharacterized protein</fullName>
    </submittedName>
</protein>
<dbReference type="HOGENOM" id="CLU_3178606_0_0_2"/>
<dbReference type="KEGG" id="mvu:Metvu_0582"/>
<dbReference type="EMBL" id="CP001787">
    <property type="protein sequence ID" value="ACX72441.1"/>
    <property type="molecule type" value="Genomic_DNA"/>
</dbReference>
<dbReference type="OrthoDB" id="376745at2157"/>
<name>C9RFT9_METVM</name>
<accession>C9RFT9</accession>